<evidence type="ECO:0000313" key="4">
    <source>
        <dbReference type="Proteomes" id="UP000606786"/>
    </source>
</evidence>
<evidence type="ECO:0000313" key="3">
    <source>
        <dbReference type="EMBL" id="CAD6998660.1"/>
    </source>
</evidence>
<name>A0A811UIW5_CERCA</name>
<dbReference type="OrthoDB" id="10047996at2759"/>
<protein>
    <submittedName>
        <fullName evidence="3">(Mediterranean fruit fly) hypothetical protein</fullName>
    </submittedName>
</protein>
<feature type="compositionally biased region" description="Low complexity" evidence="1">
    <location>
        <begin position="22"/>
        <end position="41"/>
    </location>
</feature>
<sequence length="482" mass="52292">MRPGPGLVVMALAFISGARRGSTSTSTSSKSSSLSTTTSKSPPEDLLTTSTPYNDLELLSTSLLFPTYLGGGGVSTSTDTNILSKQPQQETERENFRKDDYINTYNSYSYPPPFVPPRDKTTHDDQHLRLETLSGLKSSSRATRQTRIIRSLSRVERNQNENIDGESGNTDSTIGDNVNNRDSAAETESGSGGYESDDGTTSTEDKISEGNTPTLSRVSKNSKEFSVKVASNSPDASQSFDEDDILALVAEDDLLSEESFDRLTKITDDKIGYVIVDDYDVTNEDTTTGASESSIASAAEETHQLLQNGKYTANEIKVDSGISSGGNIHIQNEQEHENGKAYIKANIDPSINGKVYVETIEKSHDSSAVLADPLYVAAFNENGLSHTVDTNTASSARNNKWSIFDSESPLTRLNPWISACDLAQPGTAPDLQKLNSNPSSYLPCFCRVARLHLSVTSQYRIELYSGVVTLGKTPKCSYQLSS</sequence>
<feature type="compositionally biased region" description="Polar residues" evidence="1">
    <location>
        <begin position="77"/>
        <end position="89"/>
    </location>
</feature>
<accession>A0A811UIW5</accession>
<evidence type="ECO:0000256" key="1">
    <source>
        <dbReference type="SAM" id="MobiDB-lite"/>
    </source>
</evidence>
<keyword evidence="4" id="KW-1185">Reference proteome</keyword>
<feature type="compositionally biased region" description="Basic and acidic residues" evidence="1">
    <location>
        <begin position="90"/>
        <end position="101"/>
    </location>
</feature>
<reference evidence="3" key="1">
    <citation type="submission" date="2020-11" db="EMBL/GenBank/DDBJ databases">
        <authorList>
            <person name="Whitehead M."/>
        </authorList>
    </citation>
    <scope>NUCLEOTIDE SEQUENCE</scope>
    <source>
        <strain evidence="3">EGII</strain>
    </source>
</reference>
<proteinExistence type="predicted"/>
<comment type="caution">
    <text evidence="3">The sequence shown here is derived from an EMBL/GenBank/DDBJ whole genome shotgun (WGS) entry which is preliminary data.</text>
</comment>
<keyword evidence="2" id="KW-0732">Signal</keyword>
<gene>
    <name evidence="3" type="ORF">CCAP1982_LOCUS7225</name>
</gene>
<dbReference type="Proteomes" id="UP000606786">
    <property type="component" value="Unassembled WGS sequence"/>
</dbReference>
<evidence type="ECO:0000256" key="2">
    <source>
        <dbReference type="SAM" id="SignalP"/>
    </source>
</evidence>
<feature type="compositionally biased region" description="Polar residues" evidence="1">
    <location>
        <begin position="167"/>
        <end position="181"/>
    </location>
</feature>
<dbReference type="AlphaFoldDB" id="A0A811UIW5"/>
<feature type="chain" id="PRO_5032777789" evidence="2">
    <location>
        <begin position="21"/>
        <end position="482"/>
    </location>
</feature>
<feature type="signal peptide" evidence="2">
    <location>
        <begin position="1"/>
        <end position="20"/>
    </location>
</feature>
<feature type="compositionally biased region" description="Polar residues" evidence="1">
    <location>
        <begin position="135"/>
        <end position="148"/>
    </location>
</feature>
<feature type="compositionally biased region" description="Basic and acidic residues" evidence="1">
    <location>
        <begin position="117"/>
        <end position="130"/>
    </location>
</feature>
<organism evidence="3 4">
    <name type="scientific">Ceratitis capitata</name>
    <name type="common">Mediterranean fruit fly</name>
    <name type="synonym">Tephritis capitata</name>
    <dbReference type="NCBI Taxonomy" id="7213"/>
    <lineage>
        <taxon>Eukaryota</taxon>
        <taxon>Metazoa</taxon>
        <taxon>Ecdysozoa</taxon>
        <taxon>Arthropoda</taxon>
        <taxon>Hexapoda</taxon>
        <taxon>Insecta</taxon>
        <taxon>Pterygota</taxon>
        <taxon>Neoptera</taxon>
        <taxon>Endopterygota</taxon>
        <taxon>Diptera</taxon>
        <taxon>Brachycera</taxon>
        <taxon>Muscomorpha</taxon>
        <taxon>Tephritoidea</taxon>
        <taxon>Tephritidae</taxon>
        <taxon>Ceratitis</taxon>
        <taxon>Ceratitis</taxon>
    </lineage>
</organism>
<feature type="region of interest" description="Disordered" evidence="1">
    <location>
        <begin position="77"/>
        <end position="222"/>
    </location>
</feature>
<dbReference type="EMBL" id="CAJHJT010000012">
    <property type="protein sequence ID" value="CAD6998660.1"/>
    <property type="molecule type" value="Genomic_DNA"/>
</dbReference>
<feature type="compositionally biased region" description="Polar residues" evidence="1">
    <location>
        <begin position="209"/>
        <end position="219"/>
    </location>
</feature>
<feature type="region of interest" description="Disordered" evidence="1">
    <location>
        <begin position="18"/>
        <end position="50"/>
    </location>
</feature>